<dbReference type="EMBL" id="MVHE01000057">
    <property type="protein sequence ID" value="ORA14256.1"/>
    <property type="molecule type" value="Genomic_DNA"/>
</dbReference>
<dbReference type="PANTHER" id="PTHR33745">
    <property type="entry name" value="RSBT ANTAGONIST PROTEIN RSBS-RELATED"/>
    <property type="match status" value="1"/>
</dbReference>
<dbReference type="PANTHER" id="PTHR33745:SF1">
    <property type="entry name" value="RSBT ANTAGONIST PROTEIN RSBS"/>
    <property type="match status" value="1"/>
</dbReference>
<dbReference type="OrthoDB" id="9797171at2"/>
<organism evidence="2 3">
    <name type="scientific">Mycobacterium angelicum</name>
    <dbReference type="NCBI Taxonomy" id="470074"/>
    <lineage>
        <taxon>Bacteria</taxon>
        <taxon>Bacillati</taxon>
        <taxon>Actinomycetota</taxon>
        <taxon>Actinomycetes</taxon>
        <taxon>Mycobacteriales</taxon>
        <taxon>Mycobacteriaceae</taxon>
        <taxon>Mycobacterium</taxon>
    </lineage>
</organism>
<dbReference type="InterPro" id="IPR002645">
    <property type="entry name" value="STAS_dom"/>
</dbReference>
<evidence type="ECO:0000259" key="1">
    <source>
        <dbReference type="PROSITE" id="PS50801"/>
    </source>
</evidence>
<feature type="domain" description="STAS" evidence="1">
    <location>
        <begin position="1"/>
        <end position="112"/>
    </location>
</feature>
<reference evidence="2 3" key="1">
    <citation type="submission" date="2017-02" db="EMBL/GenBank/DDBJ databases">
        <title>The new phylogeny of genus Mycobacterium.</title>
        <authorList>
            <person name="Tortoli E."/>
            <person name="Trovato A."/>
            <person name="Cirillo D.M."/>
        </authorList>
    </citation>
    <scope>NUCLEOTIDE SEQUENCE [LARGE SCALE GENOMIC DNA]</scope>
    <source>
        <strain evidence="2 3">DSM 45057</strain>
    </source>
</reference>
<dbReference type="PROSITE" id="PS50801">
    <property type="entry name" value="STAS"/>
    <property type="match status" value="1"/>
</dbReference>
<keyword evidence="3" id="KW-1185">Reference proteome</keyword>
<sequence length="129" mass="13902">MPVPILKQGAFLIASVQAALTDSDTERLRYELMERVSRFRAQGIIVDVTAIDVMDSFAARSLRTIAHMTRLRGAETVIVGLQPEVAFAMVQLGLTFDDMNTALDLEEGIALLNRQPGAGKSAIGRDGAG</sequence>
<proteinExistence type="predicted"/>
<dbReference type="Gene3D" id="3.30.750.24">
    <property type="entry name" value="STAS domain"/>
    <property type="match status" value="1"/>
</dbReference>
<dbReference type="InterPro" id="IPR036513">
    <property type="entry name" value="STAS_dom_sf"/>
</dbReference>
<dbReference type="Pfam" id="PF01740">
    <property type="entry name" value="STAS"/>
    <property type="match status" value="1"/>
</dbReference>
<dbReference type="SUPFAM" id="SSF52091">
    <property type="entry name" value="SpoIIaa-like"/>
    <property type="match status" value="1"/>
</dbReference>
<dbReference type="CDD" id="cd07041">
    <property type="entry name" value="STAS_RsbR_RsbS_like"/>
    <property type="match status" value="1"/>
</dbReference>
<dbReference type="InterPro" id="IPR051932">
    <property type="entry name" value="Bact_StressResp_Reg"/>
</dbReference>
<name>A0A1W9ZFV5_MYCAN</name>
<evidence type="ECO:0000313" key="2">
    <source>
        <dbReference type="EMBL" id="ORA14256.1"/>
    </source>
</evidence>
<accession>A0A1W9ZFV5</accession>
<gene>
    <name evidence="2" type="ORF">BST12_23070</name>
</gene>
<dbReference type="AlphaFoldDB" id="A0A1W9ZFV5"/>
<comment type="caution">
    <text evidence="2">The sequence shown here is derived from an EMBL/GenBank/DDBJ whole genome shotgun (WGS) entry which is preliminary data.</text>
</comment>
<dbReference type="Proteomes" id="UP000192284">
    <property type="component" value="Unassembled WGS sequence"/>
</dbReference>
<protein>
    <submittedName>
        <fullName evidence="2">Anti-anti-sigma factor</fullName>
    </submittedName>
</protein>
<dbReference type="RefSeq" id="WP_083115569.1">
    <property type="nucleotide sequence ID" value="NZ_JACKTS010000040.1"/>
</dbReference>
<evidence type="ECO:0000313" key="3">
    <source>
        <dbReference type="Proteomes" id="UP000192284"/>
    </source>
</evidence>